<evidence type="ECO:0000313" key="2">
    <source>
        <dbReference type="EMBL" id="KFM70969.1"/>
    </source>
</evidence>
<dbReference type="PANTHER" id="PTHR45653">
    <property type="entry name" value="DEDICATOR OF CYTOKINESIS"/>
    <property type="match status" value="1"/>
</dbReference>
<feature type="domain" description="Dedicator of cytokinesis TPR repeats region" evidence="1">
    <location>
        <begin position="1"/>
        <end position="86"/>
    </location>
</feature>
<sequence>MVGPFLEMTLIPEAELRKATIPIFFDMMQCEFYSHRSSITSYADDFYLSNREIKCNFDEFEHEMITKLDMLIEGGRGDEEYKDFFLEIVGGLCENHQTMHEKGMLFVRTVVRLMKRLLEYRTIVTDENKENRMSCT</sequence>
<reference evidence="2 3" key="1">
    <citation type="submission" date="2013-11" db="EMBL/GenBank/DDBJ databases">
        <title>Genome sequencing of Stegodyphus mimosarum.</title>
        <authorList>
            <person name="Bechsgaard J."/>
        </authorList>
    </citation>
    <scope>NUCLEOTIDE SEQUENCE [LARGE SCALE GENOMIC DNA]</scope>
</reference>
<dbReference type="InterPro" id="IPR026791">
    <property type="entry name" value="DOCK"/>
</dbReference>
<dbReference type="GO" id="GO:0007264">
    <property type="term" value="P:small GTPase-mediated signal transduction"/>
    <property type="evidence" value="ECO:0007669"/>
    <property type="project" value="InterPro"/>
</dbReference>
<dbReference type="Pfam" id="PF23554">
    <property type="entry name" value="TPR_DOCK"/>
    <property type="match status" value="1"/>
</dbReference>
<dbReference type="InterPro" id="IPR056372">
    <property type="entry name" value="TPR_DOCK"/>
</dbReference>
<evidence type="ECO:0000259" key="1">
    <source>
        <dbReference type="Pfam" id="PF23554"/>
    </source>
</evidence>
<organism evidence="2 3">
    <name type="scientific">Stegodyphus mimosarum</name>
    <name type="common">African social velvet spider</name>
    <dbReference type="NCBI Taxonomy" id="407821"/>
    <lineage>
        <taxon>Eukaryota</taxon>
        <taxon>Metazoa</taxon>
        <taxon>Ecdysozoa</taxon>
        <taxon>Arthropoda</taxon>
        <taxon>Chelicerata</taxon>
        <taxon>Arachnida</taxon>
        <taxon>Araneae</taxon>
        <taxon>Araneomorphae</taxon>
        <taxon>Entelegynae</taxon>
        <taxon>Eresoidea</taxon>
        <taxon>Eresidae</taxon>
        <taxon>Stegodyphus</taxon>
    </lineage>
</organism>
<accession>A0A087U0T0</accession>
<keyword evidence="3" id="KW-1185">Reference proteome</keyword>
<dbReference type="Proteomes" id="UP000054359">
    <property type="component" value="Unassembled WGS sequence"/>
</dbReference>
<dbReference type="OrthoDB" id="18896at2759"/>
<dbReference type="GO" id="GO:0005085">
    <property type="term" value="F:guanyl-nucleotide exchange factor activity"/>
    <property type="evidence" value="ECO:0007669"/>
    <property type="project" value="InterPro"/>
</dbReference>
<dbReference type="GO" id="GO:0031267">
    <property type="term" value="F:small GTPase binding"/>
    <property type="evidence" value="ECO:0007669"/>
    <property type="project" value="TreeGrafter"/>
</dbReference>
<dbReference type="PANTHER" id="PTHR45653:SF10">
    <property type="entry name" value="MYOBLAST CITY, ISOFORM B"/>
    <property type="match status" value="1"/>
</dbReference>
<feature type="non-terminal residue" evidence="2">
    <location>
        <position position="136"/>
    </location>
</feature>
<dbReference type="EMBL" id="KK117620">
    <property type="protein sequence ID" value="KFM70969.1"/>
    <property type="molecule type" value="Genomic_DNA"/>
</dbReference>
<dbReference type="GO" id="GO:0005737">
    <property type="term" value="C:cytoplasm"/>
    <property type="evidence" value="ECO:0007669"/>
    <property type="project" value="TreeGrafter"/>
</dbReference>
<gene>
    <name evidence="2" type="ORF">X975_09014</name>
</gene>
<evidence type="ECO:0000313" key="3">
    <source>
        <dbReference type="Proteomes" id="UP000054359"/>
    </source>
</evidence>
<dbReference type="GO" id="GO:0007520">
    <property type="term" value="P:myoblast fusion"/>
    <property type="evidence" value="ECO:0007669"/>
    <property type="project" value="TreeGrafter"/>
</dbReference>
<dbReference type="STRING" id="407821.A0A087U0T0"/>
<proteinExistence type="predicted"/>
<dbReference type="GO" id="GO:0005886">
    <property type="term" value="C:plasma membrane"/>
    <property type="evidence" value="ECO:0007669"/>
    <property type="project" value="TreeGrafter"/>
</dbReference>
<dbReference type="GO" id="GO:0016477">
    <property type="term" value="P:cell migration"/>
    <property type="evidence" value="ECO:0007669"/>
    <property type="project" value="TreeGrafter"/>
</dbReference>
<dbReference type="AlphaFoldDB" id="A0A087U0T0"/>
<protein>
    <submittedName>
        <fullName evidence="2">Dedicator of cytokinesis protein 1</fullName>
    </submittedName>
</protein>
<name>A0A087U0T0_STEMI</name>